<dbReference type="AlphaFoldDB" id="A0A174TE57"/>
<organism evidence="1 2">
    <name type="scientific">Anaerotruncus colihominis</name>
    <dbReference type="NCBI Taxonomy" id="169435"/>
    <lineage>
        <taxon>Bacteria</taxon>
        <taxon>Bacillati</taxon>
        <taxon>Bacillota</taxon>
        <taxon>Clostridia</taxon>
        <taxon>Eubacteriales</taxon>
        <taxon>Oscillospiraceae</taxon>
        <taxon>Anaerotruncus</taxon>
    </lineage>
</organism>
<name>A0A174TE57_9FIRM</name>
<reference evidence="1 2" key="1">
    <citation type="submission" date="2015-09" db="EMBL/GenBank/DDBJ databases">
        <authorList>
            <consortium name="Pathogen Informatics"/>
        </authorList>
    </citation>
    <scope>NUCLEOTIDE SEQUENCE [LARGE SCALE GENOMIC DNA]</scope>
    <source>
        <strain evidence="1 2">2789STDY5834939</strain>
    </source>
</reference>
<dbReference type="RefSeq" id="WP_156333678.1">
    <property type="nucleotide sequence ID" value="NZ_CZBE01000023.1"/>
</dbReference>
<evidence type="ECO:0000313" key="1">
    <source>
        <dbReference type="EMBL" id="CUQ05099.1"/>
    </source>
</evidence>
<accession>A0A174TE57</accession>
<dbReference type="EMBL" id="CZBE01000023">
    <property type="protein sequence ID" value="CUQ05099.1"/>
    <property type="molecule type" value="Genomic_DNA"/>
</dbReference>
<sequence>MVKIHISYTPDDEAAVAPAVAYLKRILPSLKYSENTNKPPYIHAYFKPSKGRKPTK</sequence>
<protein>
    <submittedName>
        <fullName evidence="1">Uncharacterized protein</fullName>
    </submittedName>
</protein>
<evidence type="ECO:0000313" key="2">
    <source>
        <dbReference type="Proteomes" id="UP000095765"/>
    </source>
</evidence>
<proteinExistence type="predicted"/>
<dbReference type="Proteomes" id="UP000095765">
    <property type="component" value="Unassembled WGS sequence"/>
</dbReference>
<gene>
    <name evidence="1" type="ORF">ERS852551_02909</name>
</gene>